<dbReference type="Pfam" id="PF00208">
    <property type="entry name" value="ELFV_dehydrog"/>
    <property type="match status" value="1"/>
</dbReference>
<dbReference type="PRINTS" id="PR00082">
    <property type="entry name" value="GLFDHDRGNASE"/>
</dbReference>
<sequence>MTIFSHPSFARHEHVSFIQDAATGLKAIIAIHSSRLGPALGGCRMHAYNTDDDALTDVLRLSESMSYKAALAGLPLGGGKSVIIGHPGTDKTPALLEAFGRAVEHLGGHYIVAEDAGTGAADMRIISRQTHHVTGLADPQRGTGDPSPNTAYGVFLGLQAAVQDRFGDTSLQGMQIAVQGLGHVGMRLCALLHEAGAQLWVADPLAERVRQAQERFSAHVSTPEQIHCTAVDVFAPCALGASINDHTLPELHAAVVAGAANNQLLRPEHGDLLRQRGILYAPDYVLNAGGLIDVYYQQEEFYSRTRVRAHIERIPTTLAKIFATAREQQMATNRVADRLAKTMLL</sequence>
<dbReference type="PIRSF" id="PIRSF000188">
    <property type="entry name" value="Phe_leu_dh"/>
    <property type="match status" value="1"/>
</dbReference>
<reference evidence="8 9" key="1">
    <citation type="submission" date="2018-02" db="EMBL/GenBank/DDBJ databases">
        <title>novel marine gammaproteobacteria from coastal saline agro ecosystem.</title>
        <authorList>
            <person name="Krishnan R."/>
            <person name="Ramesh Kumar N."/>
        </authorList>
    </citation>
    <scope>NUCLEOTIDE SEQUENCE [LARGE SCALE GENOMIC DNA]</scope>
    <source>
        <strain evidence="8 9">228</strain>
    </source>
</reference>
<evidence type="ECO:0000256" key="6">
    <source>
        <dbReference type="RuleBase" id="RU004417"/>
    </source>
</evidence>
<dbReference type="Gene3D" id="3.40.50.720">
    <property type="entry name" value="NAD(P)-binding Rossmann-like Domain"/>
    <property type="match status" value="1"/>
</dbReference>
<dbReference type="CDD" id="cd01075">
    <property type="entry name" value="NAD_bind_Leu_Phe_Val_DH"/>
    <property type="match status" value="1"/>
</dbReference>
<gene>
    <name evidence="8" type="ORF">C4K68_23715</name>
</gene>
<dbReference type="Proteomes" id="UP000238196">
    <property type="component" value="Unassembled WGS sequence"/>
</dbReference>
<evidence type="ECO:0000259" key="7">
    <source>
        <dbReference type="SMART" id="SM00839"/>
    </source>
</evidence>
<dbReference type="Pfam" id="PF02812">
    <property type="entry name" value="ELFV_dehydrog_N"/>
    <property type="match status" value="1"/>
</dbReference>
<name>A0A2S5KIZ2_9PROT</name>
<keyword evidence="2 6" id="KW-0560">Oxidoreductase</keyword>
<evidence type="ECO:0000256" key="3">
    <source>
        <dbReference type="ARBA" id="ARBA00023027"/>
    </source>
</evidence>
<keyword evidence="3 5" id="KW-0520">NAD</keyword>
<evidence type="ECO:0000256" key="4">
    <source>
        <dbReference type="PIRSR" id="PIRSR000188-1"/>
    </source>
</evidence>
<dbReference type="InterPro" id="IPR016211">
    <property type="entry name" value="Glu/Phe/Leu/Val/Trp_DH_bac/arc"/>
</dbReference>
<dbReference type="GO" id="GO:0016639">
    <property type="term" value="F:oxidoreductase activity, acting on the CH-NH2 group of donors, NAD or NADP as acceptor"/>
    <property type="evidence" value="ECO:0007669"/>
    <property type="project" value="InterPro"/>
</dbReference>
<dbReference type="InterPro" id="IPR006095">
    <property type="entry name" value="Glu/Leu/Phe/Val/Trp_DH"/>
</dbReference>
<dbReference type="PANTHER" id="PTHR42722:SF1">
    <property type="entry name" value="VALINE DEHYDROGENASE"/>
    <property type="match status" value="1"/>
</dbReference>
<feature type="active site" description="Proton donor/acceptor" evidence="4">
    <location>
        <position position="80"/>
    </location>
</feature>
<feature type="binding site" evidence="5">
    <location>
        <begin position="180"/>
        <end position="185"/>
    </location>
    <ligand>
        <name>NAD(+)</name>
        <dbReference type="ChEBI" id="CHEBI:57540"/>
    </ligand>
</feature>
<dbReference type="AlphaFoldDB" id="A0A2S5KIZ2"/>
<dbReference type="SUPFAM" id="SSF51735">
    <property type="entry name" value="NAD(P)-binding Rossmann-fold domains"/>
    <property type="match status" value="1"/>
</dbReference>
<dbReference type="Gene3D" id="3.40.50.10860">
    <property type="entry name" value="Leucine Dehydrogenase, chain A, domain 1"/>
    <property type="match status" value="1"/>
</dbReference>
<dbReference type="InterPro" id="IPR036291">
    <property type="entry name" value="NAD(P)-bd_dom_sf"/>
</dbReference>
<evidence type="ECO:0000313" key="8">
    <source>
        <dbReference type="EMBL" id="PPC74740.1"/>
    </source>
</evidence>
<keyword evidence="5" id="KW-0547">Nucleotide-binding</keyword>
<feature type="domain" description="Glutamate/phenylalanine/leucine/valine/L-tryptophan dehydrogenase C-terminal" evidence="7">
    <location>
        <begin position="144"/>
        <end position="345"/>
    </location>
</feature>
<proteinExistence type="inferred from homology"/>
<comment type="similarity">
    <text evidence="1 6">Belongs to the Glu/Leu/Phe/Val dehydrogenases family.</text>
</comment>
<evidence type="ECO:0000313" key="9">
    <source>
        <dbReference type="Proteomes" id="UP000238196"/>
    </source>
</evidence>
<dbReference type="GO" id="GO:0006520">
    <property type="term" value="P:amino acid metabolic process"/>
    <property type="evidence" value="ECO:0007669"/>
    <property type="project" value="InterPro"/>
</dbReference>
<dbReference type="InterPro" id="IPR006096">
    <property type="entry name" value="Glu/Leu/Phe/Val/Trp_DH_C"/>
</dbReference>
<dbReference type="OrthoDB" id="5288684at2"/>
<dbReference type="PANTHER" id="PTHR42722">
    <property type="entry name" value="LEUCINE DEHYDROGENASE"/>
    <property type="match status" value="1"/>
</dbReference>
<organism evidence="8 9">
    <name type="scientific">Proteobacteria bacterium 228</name>
    <dbReference type="NCBI Taxonomy" id="2083153"/>
    <lineage>
        <taxon>Bacteria</taxon>
        <taxon>Pseudomonadati</taxon>
        <taxon>Pseudomonadota</taxon>
    </lineage>
</organism>
<dbReference type="SUPFAM" id="SSF53223">
    <property type="entry name" value="Aminoacid dehydrogenase-like, N-terminal domain"/>
    <property type="match status" value="1"/>
</dbReference>
<protein>
    <submittedName>
        <fullName evidence="8">Amino acid dehydrogenase</fullName>
    </submittedName>
</protein>
<dbReference type="SMART" id="SM00839">
    <property type="entry name" value="ELFV_dehydrog"/>
    <property type="match status" value="1"/>
</dbReference>
<evidence type="ECO:0000256" key="2">
    <source>
        <dbReference type="ARBA" id="ARBA00023002"/>
    </source>
</evidence>
<evidence type="ECO:0000256" key="5">
    <source>
        <dbReference type="PIRSR" id="PIRSR000188-2"/>
    </source>
</evidence>
<dbReference type="EMBL" id="PRLP01000127">
    <property type="protein sequence ID" value="PPC74740.1"/>
    <property type="molecule type" value="Genomic_DNA"/>
</dbReference>
<comment type="caution">
    <text evidence="8">The sequence shown here is derived from an EMBL/GenBank/DDBJ whole genome shotgun (WGS) entry which is preliminary data.</text>
</comment>
<accession>A0A2S5KIZ2</accession>
<dbReference type="GO" id="GO:0000166">
    <property type="term" value="F:nucleotide binding"/>
    <property type="evidence" value="ECO:0007669"/>
    <property type="project" value="UniProtKB-KW"/>
</dbReference>
<dbReference type="InterPro" id="IPR046346">
    <property type="entry name" value="Aminoacid_DH-like_N_sf"/>
</dbReference>
<evidence type="ECO:0000256" key="1">
    <source>
        <dbReference type="ARBA" id="ARBA00006382"/>
    </source>
</evidence>
<dbReference type="InterPro" id="IPR006097">
    <property type="entry name" value="Glu/Leu/Phe/Val/Trp_DH_dimer"/>
</dbReference>